<evidence type="ECO:0000256" key="3">
    <source>
        <dbReference type="ARBA" id="ARBA00022692"/>
    </source>
</evidence>
<feature type="transmembrane region" description="Helical" evidence="7">
    <location>
        <begin position="173"/>
        <end position="191"/>
    </location>
</feature>
<dbReference type="RefSeq" id="WP_003954310.1">
    <property type="nucleotide sequence ID" value="NZ_CM000914.1"/>
</dbReference>
<dbReference type="SUPFAM" id="SSF103473">
    <property type="entry name" value="MFS general substrate transporter"/>
    <property type="match status" value="1"/>
</dbReference>
<geneLocation type="plasmid" evidence="8 9">
    <name>pSCL4</name>
</geneLocation>
<feature type="region of interest" description="Disordered" evidence="6">
    <location>
        <begin position="266"/>
        <end position="311"/>
    </location>
</feature>
<dbReference type="AlphaFoldDB" id="B5GR93"/>
<dbReference type="InterPro" id="IPR036259">
    <property type="entry name" value="MFS_trans_sf"/>
</dbReference>
<protein>
    <submittedName>
        <fullName evidence="8">SpcT</fullName>
    </submittedName>
</protein>
<dbReference type="Gene3D" id="1.20.1250.20">
    <property type="entry name" value="MFS general substrate transporter like domains"/>
    <property type="match status" value="1"/>
</dbReference>
<dbReference type="Proteomes" id="UP000002357">
    <property type="component" value="Plasmid pSCL4"/>
</dbReference>
<feature type="transmembrane region" description="Helical" evidence="7">
    <location>
        <begin position="105"/>
        <end position="130"/>
    </location>
</feature>
<evidence type="ECO:0000256" key="5">
    <source>
        <dbReference type="ARBA" id="ARBA00023136"/>
    </source>
</evidence>
<gene>
    <name evidence="8" type="ORF">SCLAV_p0453</name>
</gene>
<evidence type="ECO:0000256" key="6">
    <source>
        <dbReference type="SAM" id="MobiDB-lite"/>
    </source>
</evidence>
<dbReference type="OrthoDB" id="4333930at2"/>
<accession>B5GR93</accession>
<dbReference type="eggNOG" id="COG2814">
    <property type="taxonomic scope" value="Bacteria"/>
</dbReference>
<keyword evidence="8" id="KW-0614">Plasmid</keyword>
<dbReference type="GeneID" id="93733605"/>
<sequence length="311" mass="31387">MVHDAAAISYLPELVDRSLLQQGNARIGGVFAVAGATGNHLGAALAALTGPARALTGDALSYLVSIWCTTRIHTPGPPPLPAPVREPLGGQIRDGLRYVARHPTLATLTLVNATIAVGVGVGVLVTLWPLYALRTLAMPGTVFGMILGAGALGAATGALLAPRLARRYGPGPMMLAALALTLLTQIPLLFAGPGAPWQTALGAAQFVHMACAGAAGVTQRTVRQLVAEPAMQARMQAVSTWLCAVARPLAVPFLALARSPLRGLRRMPPASGPADTPSAPGGERAGAAVPPPAAEPDGAAPSGTGPEGGAR</sequence>
<evidence type="ECO:0000256" key="2">
    <source>
        <dbReference type="ARBA" id="ARBA00022475"/>
    </source>
</evidence>
<feature type="transmembrane region" description="Helical" evidence="7">
    <location>
        <begin position="142"/>
        <end position="161"/>
    </location>
</feature>
<dbReference type="GO" id="GO:0022857">
    <property type="term" value="F:transmembrane transporter activity"/>
    <property type="evidence" value="ECO:0007669"/>
    <property type="project" value="InterPro"/>
</dbReference>
<dbReference type="PANTHER" id="PTHR23513">
    <property type="entry name" value="INTEGRAL MEMBRANE EFFLUX PROTEIN-RELATED"/>
    <property type="match status" value="1"/>
</dbReference>
<keyword evidence="9" id="KW-1185">Reference proteome</keyword>
<keyword evidence="4 7" id="KW-1133">Transmembrane helix</keyword>
<dbReference type="GO" id="GO:0005886">
    <property type="term" value="C:plasma membrane"/>
    <property type="evidence" value="ECO:0007669"/>
    <property type="project" value="UniProtKB-SubCell"/>
</dbReference>
<keyword evidence="5 7" id="KW-0472">Membrane</keyword>
<reference evidence="8 9" key="1">
    <citation type="journal article" date="2010" name="Genome Biol. Evol.">
        <title>The sequence of a 1.8-mb bacterial linear plasmid reveals a rich evolutionary reservoir of secondary metabolic pathways.</title>
        <authorList>
            <person name="Medema M.H."/>
            <person name="Trefzer A."/>
            <person name="Kovalchuk A."/>
            <person name="van den Berg M."/>
            <person name="Mueller U."/>
            <person name="Heijne W."/>
            <person name="Wu L."/>
            <person name="Alam M.T."/>
            <person name="Ronning C.M."/>
            <person name="Nierman W.C."/>
            <person name="Bovenberg R.A.L."/>
            <person name="Breitling R."/>
            <person name="Takano E."/>
        </authorList>
    </citation>
    <scope>NUCLEOTIDE SEQUENCE [LARGE SCALE GENOMIC DNA]</scope>
    <source>
        <strain evidence="9">ATCC 27064 / DSM 738 / JCM 4710 / NBRC 13307 / NCIMB 12785 / NRRL 3585 / VKM Ac-602</strain>
        <plasmid evidence="8">pSCL4</plasmid>
    </source>
</reference>
<dbReference type="Pfam" id="PF07690">
    <property type="entry name" value="MFS_1"/>
    <property type="match status" value="1"/>
</dbReference>
<keyword evidence="2" id="KW-1003">Cell membrane</keyword>
<organism evidence="8 9">
    <name type="scientific">Streptomyces clavuligerus</name>
    <dbReference type="NCBI Taxonomy" id="1901"/>
    <lineage>
        <taxon>Bacteria</taxon>
        <taxon>Bacillati</taxon>
        <taxon>Actinomycetota</taxon>
        <taxon>Actinomycetes</taxon>
        <taxon>Kitasatosporales</taxon>
        <taxon>Streptomycetaceae</taxon>
        <taxon>Streptomyces</taxon>
    </lineage>
</organism>
<evidence type="ECO:0000313" key="9">
    <source>
        <dbReference type="Proteomes" id="UP000002357"/>
    </source>
</evidence>
<evidence type="ECO:0000256" key="7">
    <source>
        <dbReference type="SAM" id="Phobius"/>
    </source>
</evidence>
<comment type="subcellular location">
    <subcellularLocation>
        <location evidence="1">Cell membrane</location>
        <topology evidence="1">Multi-pass membrane protein</topology>
    </subcellularLocation>
</comment>
<keyword evidence="3 7" id="KW-0812">Transmembrane</keyword>
<evidence type="ECO:0000256" key="4">
    <source>
        <dbReference type="ARBA" id="ARBA00022989"/>
    </source>
</evidence>
<evidence type="ECO:0000313" key="8">
    <source>
        <dbReference type="EMBL" id="EFG03943.2"/>
    </source>
</evidence>
<name>B5GR93_STRCL</name>
<feature type="compositionally biased region" description="Low complexity" evidence="6">
    <location>
        <begin position="279"/>
        <end position="288"/>
    </location>
</feature>
<proteinExistence type="predicted"/>
<dbReference type="InterPro" id="IPR011701">
    <property type="entry name" value="MFS"/>
</dbReference>
<dbReference type="EMBL" id="CM000914">
    <property type="protein sequence ID" value="EFG03943.2"/>
    <property type="molecule type" value="Genomic_DNA"/>
</dbReference>
<dbReference type="PANTHER" id="PTHR23513:SF6">
    <property type="entry name" value="MAJOR FACILITATOR SUPERFAMILY ASSOCIATED DOMAIN-CONTAINING PROTEIN"/>
    <property type="match status" value="1"/>
</dbReference>
<evidence type="ECO:0000256" key="1">
    <source>
        <dbReference type="ARBA" id="ARBA00004651"/>
    </source>
</evidence>